<dbReference type="EMBL" id="CM055742">
    <property type="protein sequence ID" value="KAJ8001161.1"/>
    <property type="molecule type" value="Genomic_DNA"/>
</dbReference>
<proteinExistence type="predicted"/>
<comment type="caution">
    <text evidence="1">The sequence shown here is derived from an EMBL/GenBank/DDBJ whole genome shotgun (WGS) entry which is preliminary data.</text>
</comment>
<organism evidence="1 2">
    <name type="scientific">Dallia pectoralis</name>
    <name type="common">Alaska blackfish</name>
    <dbReference type="NCBI Taxonomy" id="75939"/>
    <lineage>
        <taxon>Eukaryota</taxon>
        <taxon>Metazoa</taxon>
        <taxon>Chordata</taxon>
        <taxon>Craniata</taxon>
        <taxon>Vertebrata</taxon>
        <taxon>Euteleostomi</taxon>
        <taxon>Actinopterygii</taxon>
        <taxon>Neopterygii</taxon>
        <taxon>Teleostei</taxon>
        <taxon>Protacanthopterygii</taxon>
        <taxon>Esociformes</taxon>
        <taxon>Umbridae</taxon>
        <taxon>Dallia</taxon>
    </lineage>
</organism>
<reference evidence="1" key="1">
    <citation type="submission" date="2021-05" db="EMBL/GenBank/DDBJ databases">
        <authorList>
            <person name="Pan Q."/>
            <person name="Jouanno E."/>
            <person name="Zahm M."/>
            <person name="Klopp C."/>
            <person name="Cabau C."/>
            <person name="Louis A."/>
            <person name="Berthelot C."/>
            <person name="Parey E."/>
            <person name="Roest Crollius H."/>
            <person name="Montfort J."/>
            <person name="Robinson-Rechavi M."/>
            <person name="Bouchez O."/>
            <person name="Lampietro C."/>
            <person name="Lopez Roques C."/>
            <person name="Donnadieu C."/>
            <person name="Postlethwait J."/>
            <person name="Bobe J."/>
            <person name="Dillon D."/>
            <person name="Chandos A."/>
            <person name="von Hippel F."/>
            <person name="Guiguen Y."/>
        </authorList>
    </citation>
    <scope>NUCLEOTIDE SEQUENCE</scope>
    <source>
        <strain evidence="1">YG-Jan2019</strain>
    </source>
</reference>
<protein>
    <submittedName>
        <fullName evidence="1">Uncharacterized protein</fullName>
    </submittedName>
</protein>
<gene>
    <name evidence="1" type="ORF">DPEC_G00188400</name>
</gene>
<accession>A0ACC2GC95</accession>
<sequence>MQIHINQQSLWCTLLENSTCQHQGHGQVRYALGPEDRVTAEVAEDAAKEHKLKARLALIIFFTGQISVTNTAGTVYLPPEAAFGSESVECAKDCGGFRKCISSVKAAVVSGVSG</sequence>
<evidence type="ECO:0000313" key="1">
    <source>
        <dbReference type="EMBL" id="KAJ8001161.1"/>
    </source>
</evidence>
<evidence type="ECO:0000313" key="2">
    <source>
        <dbReference type="Proteomes" id="UP001157502"/>
    </source>
</evidence>
<name>A0ACC2GC95_DALPE</name>
<keyword evidence="2" id="KW-1185">Reference proteome</keyword>
<dbReference type="Proteomes" id="UP001157502">
    <property type="component" value="Chromosome 15"/>
</dbReference>